<keyword evidence="1" id="KW-1133">Transmembrane helix</keyword>
<dbReference type="Pfam" id="PF00581">
    <property type="entry name" value="Rhodanese"/>
    <property type="match status" value="1"/>
</dbReference>
<dbReference type="GO" id="GO:0005829">
    <property type="term" value="C:cytosol"/>
    <property type="evidence" value="ECO:0007669"/>
    <property type="project" value="TreeGrafter"/>
</dbReference>
<dbReference type="SUPFAM" id="SSF69572">
    <property type="entry name" value="Activating enzymes of the ubiquitin-like proteins"/>
    <property type="match status" value="1"/>
</dbReference>
<keyword evidence="3" id="KW-0934">Plastid</keyword>
<dbReference type="GO" id="GO:0008146">
    <property type="term" value="F:sulfotransferase activity"/>
    <property type="evidence" value="ECO:0007669"/>
    <property type="project" value="TreeGrafter"/>
</dbReference>
<dbReference type="CDD" id="cd00757">
    <property type="entry name" value="ThiF_MoeB_HesA_family"/>
    <property type="match status" value="1"/>
</dbReference>
<dbReference type="PANTHER" id="PTHR10953:SF102">
    <property type="entry name" value="ADENYLYLTRANSFERASE AND SULFURTRANSFERASE MOCS3"/>
    <property type="match status" value="1"/>
</dbReference>
<dbReference type="GO" id="GO:0016779">
    <property type="term" value="F:nucleotidyltransferase activity"/>
    <property type="evidence" value="ECO:0007669"/>
    <property type="project" value="TreeGrafter"/>
</dbReference>
<feature type="domain" description="Rhodanese" evidence="2">
    <location>
        <begin position="279"/>
        <end position="339"/>
    </location>
</feature>
<keyword evidence="3" id="KW-0150">Chloroplast</keyword>
<dbReference type="InterPro" id="IPR035985">
    <property type="entry name" value="Ubiquitin-activating_enz"/>
</dbReference>
<dbReference type="Gene3D" id="3.40.50.720">
    <property type="entry name" value="NAD(P)-binding Rossmann-like Domain"/>
    <property type="match status" value="1"/>
</dbReference>
<dbReference type="RefSeq" id="YP_009392976.1">
    <property type="nucleotide sequence ID" value="NC_035265.1"/>
</dbReference>
<dbReference type="GeneID" id="33354593"/>
<dbReference type="InterPro" id="IPR001763">
    <property type="entry name" value="Rhodanese-like_dom"/>
</dbReference>
<sequence length="356" mass="41709">MLDPKTKTIDFYNQEYILYAKHFIIDNIQLEGQKRLKKAKILIIGAGGIGCPAMLYSAACGVGYIGIADSDLVSISNLNRQILYSYSDLNKSKVECAKKRLKSINSYCKIIIHRYKIDTKNASEIIQYYDIIIDATDNFNARYIIDIYCNKLHKIHLYAAVDKFEGHISILNYKNNIRYRDIYPKERNLISNTCNSEGILGVTTGHIGVIQAAEVAKIILGIKKNIHNNLSIYNLLNTSMKHKKFYFTSTHNYKYVKERSCYKFVSRKQTEKYFQNKIFRKNTIILDIRYQYEFSEYFFKYAINIPIDKFKINKTVFFLKKYIKKTVFIYCNTQYRSTIISNICQNNNIPNYIIEN</sequence>
<organism evidence="3">
    <name type="scientific">Caloglossa intermedia</name>
    <dbReference type="NCBI Taxonomy" id="100879"/>
    <lineage>
        <taxon>Eukaryota</taxon>
        <taxon>Rhodophyta</taxon>
        <taxon>Florideophyceae</taxon>
        <taxon>Rhodymeniophycidae</taxon>
        <taxon>Ceramiales</taxon>
        <taxon>Delesseriaceae</taxon>
        <taxon>Caloglossa</taxon>
    </lineage>
</organism>
<dbReference type="PROSITE" id="PS50206">
    <property type="entry name" value="RHODANESE_3"/>
    <property type="match status" value="1"/>
</dbReference>
<protein>
    <submittedName>
        <fullName evidence="3">Molybdopterin biosynthesis protein</fullName>
    </submittedName>
</protein>
<dbReference type="AlphaFoldDB" id="A0A1Z1M607"/>
<accession>A0A1Z1M607</accession>
<name>A0A1Z1M607_9FLOR</name>
<keyword evidence="1" id="KW-0812">Transmembrane</keyword>
<evidence type="ECO:0000256" key="1">
    <source>
        <dbReference type="SAM" id="Phobius"/>
    </source>
</evidence>
<dbReference type="EMBL" id="MF101418">
    <property type="protein sequence ID" value="ARW61538.1"/>
    <property type="molecule type" value="Genomic_DNA"/>
</dbReference>
<geneLocation type="chloroplast" evidence="3"/>
<dbReference type="GO" id="GO:0008641">
    <property type="term" value="F:ubiquitin-like modifier activating enzyme activity"/>
    <property type="evidence" value="ECO:0007669"/>
    <property type="project" value="InterPro"/>
</dbReference>
<keyword evidence="1" id="KW-0472">Membrane</keyword>
<feature type="transmembrane region" description="Helical" evidence="1">
    <location>
        <begin position="41"/>
        <end position="67"/>
    </location>
</feature>
<reference evidence="3" key="1">
    <citation type="journal article" date="2017" name="J. Phycol.">
        <title>Analysis of chloroplast genomes and a supermatrix inform reclassification of the Rhodomelaceae (Rhodophyta).</title>
        <authorList>
            <person name="Diaz-Tapia P."/>
            <person name="Maggs C.A."/>
            <person name="West J.A."/>
            <person name="Verbruggen H."/>
        </authorList>
    </citation>
    <scope>NUCLEOTIDE SEQUENCE</scope>
    <source>
        <strain evidence="3">JW3535</strain>
    </source>
</reference>
<proteinExistence type="predicted"/>
<dbReference type="InterPro" id="IPR000594">
    <property type="entry name" value="ThiF_NAD_FAD-bd"/>
</dbReference>
<dbReference type="SUPFAM" id="SSF52821">
    <property type="entry name" value="Rhodanese/Cell cycle control phosphatase"/>
    <property type="match status" value="1"/>
</dbReference>
<dbReference type="PANTHER" id="PTHR10953">
    <property type="entry name" value="UBIQUITIN-ACTIVATING ENZYME E1"/>
    <property type="match status" value="1"/>
</dbReference>
<dbReference type="InterPro" id="IPR045886">
    <property type="entry name" value="ThiF/MoeB/HesA"/>
</dbReference>
<evidence type="ECO:0000313" key="3">
    <source>
        <dbReference type="EMBL" id="ARW61538.1"/>
    </source>
</evidence>
<evidence type="ECO:0000259" key="2">
    <source>
        <dbReference type="PROSITE" id="PS50206"/>
    </source>
</evidence>
<gene>
    <name evidence="3" type="primary">moeB</name>
</gene>
<dbReference type="Pfam" id="PF00899">
    <property type="entry name" value="ThiF"/>
    <property type="match status" value="1"/>
</dbReference>
<dbReference type="InterPro" id="IPR036873">
    <property type="entry name" value="Rhodanese-like_dom_sf"/>
</dbReference>
<dbReference type="Gene3D" id="3.40.250.10">
    <property type="entry name" value="Rhodanese-like domain"/>
    <property type="match status" value="1"/>
</dbReference>
<dbReference type="CDD" id="cd00158">
    <property type="entry name" value="RHOD"/>
    <property type="match status" value="1"/>
</dbReference>
<dbReference type="GO" id="GO:0004792">
    <property type="term" value="F:thiosulfate-cyanide sulfurtransferase activity"/>
    <property type="evidence" value="ECO:0007669"/>
    <property type="project" value="TreeGrafter"/>
</dbReference>